<feature type="compositionally biased region" description="Acidic residues" evidence="1">
    <location>
        <begin position="53"/>
        <end position="62"/>
    </location>
</feature>
<evidence type="ECO:0000256" key="1">
    <source>
        <dbReference type="SAM" id="MobiDB-lite"/>
    </source>
</evidence>
<evidence type="ECO:0000313" key="2">
    <source>
        <dbReference type="EMBL" id="CAA0105471.1"/>
    </source>
</evidence>
<dbReference type="Proteomes" id="UP000433050">
    <property type="component" value="Unassembled WGS sequence"/>
</dbReference>
<proteinExistence type="predicted"/>
<sequence length="82" mass="8685">MAQNNGKPGSPEYTEREVDESVEETFPASDPPALSGITGKVPPPTAEENLPPTEEEVDETLEESFPASDPPSFTPVTGVKEG</sequence>
<name>A0A5S9PMV1_9HYPH</name>
<accession>A0A5S9PMV1</accession>
<keyword evidence="3" id="KW-1185">Reference proteome</keyword>
<gene>
    <name evidence="2" type="ORF">STARVERO_03245</name>
</gene>
<organism evidence="2 3">
    <name type="scientific">Starkeya nomas</name>
    <dbReference type="NCBI Taxonomy" id="2666134"/>
    <lineage>
        <taxon>Bacteria</taxon>
        <taxon>Pseudomonadati</taxon>
        <taxon>Pseudomonadota</taxon>
        <taxon>Alphaproteobacteria</taxon>
        <taxon>Hyphomicrobiales</taxon>
        <taxon>Xanthobacteraceae</taxon>
        <taxon>Starkeya</taxon>
    </lineage>
</organism>
<dbReference type="RefSeq" id="WP_159600054.1">
    <property type="nucleotide sequence ID" value="NZ_CACSAS010000001.1"/>
</dbReference>
<dbReference type="AlphaFoldDB" id="A0A5S9PMV1"/>
<reference evidence="2 3" key="1">
    <citation type="submission" date="2019-12" db="EMBL/GenBank/DDBJ databases">
        <authorList>
            <person name="Reyes-Prieto M."/>
        </authorList>
    </citation>
    <scope>NUCLEOTIDE SEQUENCE [LARGE SCALE GENOMIC DNA]</scope>
    <source>
        <strain evidence="2">HF14-78462</strain>
    </source>
</reference>
<dbReference type="EMBL" id="CACSAS010000001">
    <property type="protein sequence ID" value="CAA0105471.1"/>
    <property type="molecule type" value="Genomic_DNA"/>
</dbReference>
<evidence type="ECO:0000313" key="3">
    <source>
        <dbReference type="Proteomes" id="UP000433050"/>
    </source>
</evidence>
<protein>
    <submittedName>
        <fullName evidence="2">Uncharacterized protein</fullName>
    </submittedName>
</protein>
<feature type="region of interest" description="Disordered" evidence="1">
    <location>
        <begin position="1"/>
        <end position="82"/>
    </location>
</feature>